<dbReference type="InterPro" id="IPR050951">
    <property type="entry name" value="Retrovirus_Pol_polyprotein"/>
</dbReference>
<feature type="transmembrane region" description="Helical" evidence="8">
    <location>
        <begin position="741"/>
        <end position="758"/>
    </location>
</feature>
<keyword evidence="2" id="KW-0548">Nucleotidyltransferase</keyword>
<dbReference type="FunFam" id="3.30.70.270:FF:000026">
    <property type="entry name" value="Transposon Ty3-G Gag-Pol polyprotein"/>
    <property type="match status" value="1"/>
</dbReference>
<evidence type="ECO:0000256" key="1">
    <source>
        <dbReference type="ARBA" id="ARBA00022679"/>
    </source>
</evidence>
<dbReference type="FunFam" id="3.10.20.370:FF:000001">
    <property type="entry name" value="Retrovirus-related Pol polyprotein from transposon 17.6-like protein"/>
    <property type="match status" value="1"/>
</dbReference>
<evidence type="ECO:0000256" key="3">
    <source>
        <dbReference type="ARBA" id="ARBA00022722"/>
    </source>
</evidence>
<dbReference type="InterPro" id="IPR043502">
    <property type="entry name" value="DNA/RNA_pol_sf"/>
</dbReference>
<dbReference type="Gene3D" id="3.30.70.270">
    <property type="match status" value="1"/>
</dbReference>
<keyword evidence="11" id="KW-1185">Reference proteome</keyword>
<dbReference type="PANTHER" id="PTHR37984">
    <property type="entry name" value="PROTEIN CBG26694"/>
    <property type="match status" value="1"/>
</dbReference>
<keyword evidence="1" id="KW-0808">Transferase</keyword>
<evidence type="ECO:0000313" key="10">
    <source>
        <dbReference type="EMBL" id="CAK1600451.1"/>
    </source>
</evidence>
<dbReference type="InterPro" id="IPR043128">
    <property type="entry name" value="Rev_trsase/Diguanyl_cyclase"/>
</dbReference>
<dbReference type="EMBL" id="CAVLGL010000115">
    <property type="protein sequence ID" value="CAK1600451.1"/>
    <property type="molecule type" value="Genomic_DNA"/>
</dbReference>
<keyword evidence="8" id="KW-0472">Membrane</keyword>
<keyword evidence="3" id="KW-0540">Nuclease</keyword>
<dbReference type="PANTHER" id="PTHR37984:SF5">
    <property type="entry name" value="PROTEIN NYNRIN-LIKE"/>
    <property type="match status" value="1"/>
</dbReference>
<gene>
    <name evidence="10" type="ORF">PARMNEM_LOCUS19215</name>
</gene>
<evidence type="ECO:0000259" key="9">
    <source>
        <dbReference type="Pfam" id="PF17917"/>
    </source>
</evidence>
<keyword evidence="8" id="KW-1133">Transmembrane helix</keyword>
<reference evidence="10 11" key="1">
    <citation type="submission" date="2023-11" db="EMBL/GenBank/DDBJ databases">
        <authorList>
            <person name="Hedman E."/>
            <person name="Englund M."/>
            <person name="Stromberg M."/>
            <person name="Nyberg Akerstrom W."/>
            <person name="Nylinder S."/>
            <person name="Jareborg N."/>
            <person name="Kallberg Y."/>
            <person name="Kronander E."/>
        </authorList>
    </citation>
    <scope>NUCLEOTIDE SEQUENCE [LARGE SCALE GENOMIC DNA]</scope>
</reference>
<protein>
    <recommendedName>
        <fullName evidence="9">Reverse transcriptase RNase H-like domain-containing protein</fullName>
    </recommendedName>
</protein>
<dbReference type="Pfam" id="PF12259">
    <property type="entry name" value="Baculo_F"/>
    <property type="match status" value="1"/>
</dbReference>
<keyword evidence="6" id="KW-0695">RNA-directed DNA polymerase</keyword>
<organism evidence="10 11">
    <name type="scientific">Parnassius mnemosyne</name>
    <name type="common">clouded apollo</name>
    <dbReference type="NCBI Taxonomy" id="213953"/>
    <lineage>
        <taxon>Eukaryota</taxon>
        <taxon>Metazoa</taxon>
        <taxon>Ecdysozoa</taxon>
        <taxon>Arthropoda</taxon>
        <taxon>Hexapoda</taxon>
        <taxon>Insecta</taxon>
        <taxon>Pterygota</taxon>
        <taxon>Neoptera</taxon>
        <taxon>Endopterygota</taxon>
        <taxon>Lepidoptera</taxon>
        <taxon>Glossata</taxon>
        <taxon>Ditrysia</taxon>
        <taxon>Papilionoidea</taxon>
        <taxon>Papilionidae</taxon>
        <taxon>Parnassiinae</taxon>
        <taxon>Parnassini</taxon>
        <taxon>Parnassius</taxon>
        <taxon>Driopa</taxon>
    </lineage>
</organism>
<evidence type="ECO:0000256" key="2">
    <source>
        <dbReference type="ARBA" id="ARBA00022695"/>
    </source>
</evidence>
<evidence type="ECO:0000313" key="11">
    <source>
        <dbReference type="Proteomes" id="UP001314205"/>
    </source>
</evidence>
<feature type="region of interest" description="Disordered" evidence="7">
    <location>
        <begin position="771"/>
        <end position="799"/>
    </location>
</feature>
<keyword evidence="4" id="KW-0255">Endonuclease</keyword>
<keyword evidence="8" id="KW-0812">Transmembrane</keyword>
<dbReference type="InterPro" id="IPR041373">
    <property type="entry name" value="RT_RNaseH"/>
</dbReference>
<proteinExistence type="predicted"/>
<evidence type="ECO:0000256" key="5">
    <source>
        <dbReference type="ARBA" id="ARBA00022801"/>
    </source>
</evidence>
<dbReference type="InterPro" id="IPR022048">
    <property type="entry name" value="Envelope_fusion-like"/>
</dbReference>
<evidence type="ECO:0000256" key="4">
    <source>
        <dbReference type="ARBA" id="ARBA00022759"/>
    </source>
</evidence>
<evidence type="ECO:0000256" key="6">
    <source>
        <dbReference type="ARBA" id="ARBA00022918"/>
    </source>
</evidence>
<accession>A0AAV1M3M4</accession>
<dbReference type="SUPFAM" id="SSF56672">
    <property type="entry name" value="DNA/RNA polymerases"/>
    <property type="match status" value="1"/>
</dbReference>
<dbReference type="GO" id="GO:0003964">
    <property type="term" value="F:RNA-directed DNA polymerase activity"/>
    <property type="evidence" value="ECO:0007669"/>
    <property type="project" value="UniProtKB-KW"/>
</dbReference>
<evidence type="ECO:0000256" key="8">
    <source>
        <dbReference type="SAM" id="Phobius"/>
    </source>
</evidence>
<dbReference type="Proteomes" id="UP001314205">
    <property type="component" value="Unassembled WGS sequence"/>
</dbReference>
<dbReference type="GO" id="GO:0016787">
    <property type="term" value="F:hydrolase activity"/>
    <property type="evidence" value="ECO:0007669"/>
    <property type="project" value="UniProtKB-KW"/>
</dbReference>
<dbReference type="CDD" id="cd09274">
    <property type="entry name" value="RNase_HI_RT_Ty3"/>
    <property type="match status" value="1"/>
</dbReference>
<dbReference type="Pfam" id="PF17917">
    <property type="entry name" value="RT_RNaseH"/>
    <property type="match status" value="1"/>
</dbReference>
<evidence type="ECO:0000256" key="7">
    <source>
        <dbReference type="SAM" id="MobiDB-lite"/>
    </source>
</evidence>
<comment type="caution">
    <text evidence="10">The sequence shown here is derived from an EMBL/GenBank/DDBJ whole genome shotgun (WGS) entry which is preliminary data.</text>
</comment>
<dbReference type="AlphaFoldDB" id="A0AAV1M3M4"/>
<name>A0AAV1M3M4_9NEOP</name>
<sequence>MDKSEFLKHETAYLGHIITRDGIKPNPDKISAVQKYPIPKNPKEIKQFLGLLGYYRKFIPDFARITKPLTQCLKKGKKVTIDNNYVNAFEKCKSLLTNDPILQYPDFTKEFNLTTDASNFAIGAVLSQGPIGSDKPVCYASRTLNESEVNYSTIEKELLAIVWATKYFRPYLYGRKFKILTDHKPLQWMMNLKEPNSRLTRWRLRLSEYDFTVIYKKGKTNTNADALSRIEIHNEDVMMILLIMLLQRTQTTEIKLESLSDGPGLLPYKLGPTKLTTHYHTFLQYVQLDDIEDNIHSLQNQLLTFQNRLTNDTYLLYEIQIDYLSNKLGKVLSHLRTLKPNRAKRGLIDSLGSVIKSITGNLDYTDALRYNEAIKTLKDNQLSVASEFDQHLSLSKEWMSKHSNAIIEIAENQRKINETLILILNSDAYRQTSLIKYAKFAQLLEIISDNVEDLMLELIRIENTLAFIRASSTHHSMIDIDVLGSMLSKLRSIYSSDQILNLELRDYYDVIKPGSYYTEKQIVFIFKFPITSRDNFDLYKSSIVPNKNSQALIPTYPFMATNELSFAYIETECPKFNHWYLCEERTTYQIRTQPDCIQELITKQVIQEACNLTTIILSKEAMEKLDDQHYILSFPHYTKVQLSCGRKEFTMLQGSYLITIPASCLLKTAEFTIVNDNNEIKGQPLKLTGLPFRSPEQATASTRIHLNSIYLQGLHSIQDKILMQSPVQLRAISDTLYHTTIPFYIILSSGGILIFILATRRYISRCRKETSKAAQSPTSNSEDHGNPEIPATFSLNILK</sequence>
<keyword evidence="5" id="KW-0378">Hydrolase</keyword>
<feature type="domain" description="Reverse transcriptase RNase H-like" evidence="9">
    <location>
        <begin position="106"/>
        <end position="209"/>
    </location>
</feature>
<dbReference type="GO" id="GO:0004519">
    <property type="term" value="F:endonuclease activity"/>
    <property type="evidence" value="ECO:0007669"/>
    <property type="project" value="UniProtKB-KW"/>
</dbReference>